<organism evidence="1 2">
    <name type="scientific">Ramazzottius varieornatus</name>
    <name type="common">Water bear</name>
    <name type="synonym">Tardigrade</name>
    <dbReference type="NCBI Taxonomy" id="947166"/>
    <lineage>
        <taxon>Eukaryota</taxon>
        <taxon>Metazoa</taxon>
        <taxon>Ecdysozoa</taxon>
        <taxon>Tardigrada</taxon>
        <taxon>Eutardigrada</taxon>
        <taxon>Parachela</taxon>
        <taxon>Hypsibioidea</taxon>
        <taxon>Ramazzottiidae</taxon>
        <taxon>Ramazzottius</taxon>
    </lineage>
</organism>
<name>A0A1D1VXT1_RAMVA</name>
<evidence type="ECO:0000313" key="1">
    <source>
        <dbReference type="EMBL" id="GAV06230.1"/>
    </source>
</evidence>
<evidence type="ECO:0000313" key="2">
    <source>
        <dbReference type="Proteomes" id="UP000186922"/>
    </source>
</evidence>
<gene>
    <name evidence="1" type="primary">RvY_16251-1</name>
    <name evidence="1" type="synonym">RvY_16251.1</name>
    <name evidence="1" type="ORF">RvY_16251</name>
</gene>
<proteinExistence type="predicted"/>
<dbReference type="Proteomes" id="UP000186922">
    <property type="component" value="Unassembled WGS sequence"/>
</dbReference>
<accession>A0A1D1VXT1</accession>
<keyword evidence="2" id="KW-1185">Reference proteome</keyword>
<reference evidence="1 2" key="1">
    <citation type="journal article" date="2016" name="Nat. Commun.">
        <title>Extremotolerant tardigrade genome and improved radiotolerance of human cultured cells by tardigrade-unique protein.</title>
        <authorList>
            <person name="Hashimoto T."/>
            <person name="Horikawa D.D."/>
            <person name="Saito Y."/>
            <person name="Kuwahara H."/>
            <person name="Kozuka-Hata H."/>
            <person name="Shin-I T."/>
            <person name="Minakuchi Y."/>
            <person name="Ohishi K."/>
            <person name="Motoyama A."/>
            <person name="Aizu T."/>
            <person name="Enomoto A."/>
            <person name="Kondo K."/>
            <person name="Tanaka S."/>
            <person name="Hara Y."/>
            <person name="Koshikawa S."/>
            <person name="Sagara H."/>
            <person name="Miura T."/>
            <person name="Yokobori S."/>
            <person name="Miyagawa K."/>
            <person name="Suzuki Y."/>
            <person name="Kubo T."/>
            <person name="Oyama M."/>
            <person name="Kohara Y."/>
            <person name="Fujiyama A."/>
            <person name="Arakawa K."/>
            <person name="Katayama T."/>
            <person name="Toyoda A."/>
            <person name="Kunieda T."/>
        </authorList>
    </citation>
    <scope>NUCLEOTIDE SEQUENCE [LARGE SCALE GENOMIC DNA]</scope>
    <source>
        <strain evidence="1 2">YOKOZUNA-1</strain>
    </source>
</reference>
<comment type="caution">
    <text evidence="1">The sequence shown here is derived from an EMBL/GenBank/DDBJ whole genome shotgun (WGS) entry which is preliminary data.</text>
</comment>
<sequence>MGQTSKIEASAESAKDMDNYARKLMWKVLIPDDDIIALLKTKTKSVGFAKLFGPENFTSFYDHVLKFKKTKEGLTGGKWNNQITSEVELRKRFISTFDRKMSRVLKHTENPQSD</sequence>
<protein>
    <submittedName>
        <fullName evidence="1">Uncharacterized protein</fullName>
    </submittedName>
</protein>
<dbReference type="AlphaFoldDB" id="A0A1D1VXT1"/>
<dbReference type="EMBL" id="BDGG01000013">
    <property type="protein sequence ID" value="GAV06230.1"/>
    <property type="molecule type" value="Genomic_DNA"/>
</dbReference>